<dbReference type="GO" id="GO:0008932">
    <property type="term" value="F:lytic endotransglycosylase activity"/>
    <property type="evidence" value="ECO:0007669"/>
    <property type="project" value="UniProtKB-UniRule"/>
</dbReference>
<dbReference type="NCBIfam" id="TIGR00247">
    <property type="entry name" value="endolytic transglycosylase MltG"/>
    <property type="match status" value="1"/>
</dbReference>
<dbReference type="EMBL" id="JH611156">
    <property type="protein sequence ID" value="EJP72041.1"/>
    <property type="molecule type" value="Genomic_DNA"/>
</dbReference>
<dbReference type="Gene3D" id="3.30.160.60">
    <property type="entry name" value="Classic Zinc Finger"/>
    <property type="match status" value="1"/>
</dbReference>
<evidence type="ECO:0000256" key="3">
    <source>
        <dbReference type="ARBA" id="ARBA00022989"/>
    </source>
</evidence>
<evidence type="ECO:0000256" key="2">
    <source>
        <dbReference type="ARBA" id="ARBA00022692"/>
    </source>
</evidence>
<dbReference type="HOGENOM" id="CLU_025574_2_0_6"/>
<proteinExistence type="inferred from homology"/>
<dbReference type="HAMAP" id="MF_02065">
    <property type="entry name" value="MltG"/>
    <property type="match status" value="1"/>
</dbReference>
<keyword evidence="2 7" id="KW-0812">Transmembrane</keyword>
<evidence type="ECO:0000256" key="6">
    <source>
        <dbReference type="ARBA" id="ARBA00023316"/>
    </source>
</evidence>
<keyword evidence="4 7" id="KW-0472">Membrane</keyword>
<dbReference type="GO" id="GO:0071555">
    <property type="term" value="P:cell wall organization"/>
    <property type="evidence" value="ECO:0007669"/>
    <property type="project" value="UniProtKB-KW"/>
</dbReference>
<organism evidence="8 9">
    <name type="scientific">SAR86 cluster bacterium SAR86A</name>
    <dbReference type="NCBI Taxonomy" id="1123866"/>
    <lineage>
        <taxon>Bacteria</taxon>
        <taxon>Pseudomonadati</taxon>
        <taxon>Pseudomonadota</taxon>
        <taxon>Gammaproteobacteria</taxon>
        <taxon>SAR86 cluster</taxon>
    </lineage>
</organism>
<comment type="function">
    <text evidence="7">Functions as a peptidoglycan terminase that cleaves nascent peptidoglycan strands endolytically to terminate their elongation.</text>
</comment>
<dbReference type="Pfam" id="PF02618">
    <property type="entry name" value="YceG"/>
    <property type="match status" value="1"/>
</dbReference>
<reference evidence="8 9" key="1">
    <citation type="journal article" date="2012" name="ISME J.">
        <title>Genomic insights to SAR86, an abundant and uncultivated marine bacterial lineage.</title>
        <authorList>
            <person name="Dupont C.L."/>
            <person name="Rusch D.B."/>
            <person name="Yooseph S."/>
            <person name="Lombardo M.J."/>
            <person name="Richter R.A."/>
            <person name="Valas R."/>
            <person name="Novotny M."/>
            <person name="Yee-Greenbaum J."/>
            <person name="Selengut J.D."/>
            <person name="Haft D.H."/>
            <person name="Halpern A.L."/>
            <person name="Lasken R.S."/>
            <person name="Nealson K."/>
            <person name="Friedman R."/>
            <person name="Venter J.C."/>
        </authorList>
    </citation>
    <scope>NUCLEOTIDE SEQUENCE [LARGE SCALE GENOMIC DNA]</scope>
</reference>
<keyword evidence="5 7" id="KW-0456">Lyase</keyword>
<dbReference type="GO" id="GO:0009252">
    <property type="term" value="P:peptidoglycan biosynthetic process"/>
    <property type="evidence" value="ECO:0007669"/>
    <property type="project" value="UniProtKB-UniRule"/>
</dbReference>
<evidence type="ECO:0000256" key="5">
    <source>
        <dbReference type="ARBA" id="ARBA00023239"/>
    </source>
</evidence>
<gene>
    <name evidence="7" type="primary">mltG</name>
    <name evidence="8" type="ORF">NT01SARS_0526</name>
</gene>
<name>J5KFB4_9GAMM</name>
<dbReference type="PANTHER" id="PTHR30518:SF2">
    <property type="entry name" value="ENDOLYTIC MUREIN TRANSGLYCOSYLASE"/>
    <property type="match status" value="1"/>
</dbReference>
<evidence type="ECO:0000313" key="9">
    <source>
        <dbReference type="Proteomes" id="UP000010305"/>
    </source>
</evidence>
<comment type="similarity">
    <text evidence="7">Belongs to the transglycosylase MltG family.</text>
</comment>
<dbReference type="STRING" id="1123866.NT01SARS_0526"/>
<evidence type="ECO:0000256" key="7">
    <source>
        <dbReference type="HAMAP-Rule" id="MF_02065"/>
    </source>
</evidence>
<dbReference type="Proteomes" id="UP000010305">
    <property type="component" value="Unassembled WGS sequence"/>
</dbReference>
<dbReference type="AlphaFoldDB" id="J5KFB4"/>
<keyword evidence="1 7" id="KW-1003">Cell membrane</keyword>
<comment type="catalytic activity">
    <reaction evidence="7">
        <text>a peptidoglycan chain = a peptidoglycan chain with N-acetyl-1,6-anhydromuramyl-[peptide] at the reducing end + a peptidoglycan chain with N-acetylglucosamine at the non-reducing end.</text>
        <dbReference type="EC" id="4.2.2.29"/>
    </reaction>
</comment>
<evidence type="ECO:0000256" key="4">
    <source>
        <dbReference type="ARBA" id="ARBA00023136"/>
    </source>
</evidence>
<protein>
    <recommendedName>
        <fullName evidence="7">Endolytic murein transglycosylase</fullName>
        <ecNumber evidence="7">4.2.2.29</ecNumber>
    </recommendedName>
    <alternativeName>
        <fullName evidence="7">Peptidoglycan lytic transglycosylase</fullName>
    </alternativeName>
    <alternativeName>
        <fullName evidence="7">Peptidoglycan polymerization terminase</fullName>
    </alternativeName>
</protein>
<dbReference type="PANTHER" id="PTHR30518">
    <property type="entry name" value="ENDOLYTIC MUREIN TRANSGLYCOSYLASE"/>
    <property type="match status" value="1"/>
</dbReference>
<accession>J5KFB4</accession>
<evidence type="ECO:0000256" key="1">
    <source>
        <dbReference type="ARBA" id="ARBA00022475"/>
    </source>
</evidence>
<evidence type="ECO:0000313" key="8">
    <source>
        <dbReference type="EMBL" id="EJP72041.1"/>
    </source>
</evidence>
<dbReference type="InterPro" id="IPR003770">
    <property type="entry name" value="MLTG-like"/>
</dbReference>
<dbReference type="CDD" id="cd08010">
    <property type="entry name" value="MltG_like"/>
    <property type="match status" value="1"/>
</dbReference>
<keyword evidence="6 7" id="KW-0961">Cell wall biogenesis/degradation</keyword>
<dbReference type="EC" id="4.2.2.29" evidence="7"/>
<keyword evidence="7" id="KW-0997">Cell inner membrane</keyword>
<feature type="site" description="Important for catalytic activity" evidence="7">
    <location>
        <position position="200"/>
    </location>
</feature>
<sequence length="317" mass="36059">MNLFKYTAFILISLISVYAPYVAYLNHSPNTVIENIDIEIGESISQVAFELSDHNFLDKLFLRYFIFSNKIDSFKAGEYSINNKSMKEIFVDFSSGNTVTHKLVIKEGTNIYELNEVINQSQLNNDCIMLSCIQSDFGYLEGILYPDTYFYKKGMKASSILNLSYNRLKSSLDEMHSSYLKNNNLNNSEILILASIVEKEAGNDQEKDLIAGVFLNRLNLNMRLQADPTIIYGLLPNFDGDIKKSDILDKNNKYNTYMINGLPPSPIAVSSLSSIKSVYEGVPSDYLFFVADSKTSHYFSKTYKEHLNKIKELGLDK</sequence>
<dbReference type="GO" id="GO:0005886">
    <property type="term" value="C:plasma membrane"/>
    <property type="evidence" value="ECO:0007669"/>
    <property type="project" value="UniProtKB-UniRule"/>
</dbReference>
<keyword evidence="3 7" id="KW-1133">Transmembrane helix</keyword>